<name>A0A402CQ30_9BACT</name>
<protein>
    <submittedName>
        <fullName evidence="1">Uncharacterized protein</fullName>
    </submittedName>
</protein>
<dbReference type="OrthoDB" id="255848at2"/>
<dbReference type="NCBIfam" id="TIGR02532">
    <property type="entry name" value="IV_pilin_GFxxxE"/>
    <property type="match status" value="1"/>
</dbReference>
<dbReference type="Pfam" id="PF07963">
    <property type="entry name" value="N_methyl"/>
    <property type="match status" value="1"/>
</dbReference>
<keyword evidence="2" id="KW-1185">Reference proteome</keyword>
<dbReference type="Pfam" id="PF07596">
    <property type="entry name" value="SBP_bac_10"/>
    <property type="match status" value="1"/>
</dbReference>
<dbReference type="PANTHER" id="PTHR30093">
    <property type="entry name" value="GENERAL SECRETION PATHWAY PROTEIN G"/>
    <property type="match status" value="1"/>
</dbReference>
<dbReference type="InterPro" id="IPR045584">
    <property type="entry name" value="Pilin-like"/>
</dbReference>
<dbReference type="EMBL" id="AP025739">
    <property type="protein sequence ID" value="BDI32795.1"/>
    <property type="molecule type" value="Genomic_DNA"/>
</dbReference>
<dbReference type="Proteomes" id="UP000287394">
    <property type="component" value="Chromosome"/>
</dbReference>
<dbReference type="KEGG" id="ccot:CCAX7_48460"/>
<evidence type="ECO:0000313" key="2">
    <source>
        <dbReference type="Proteomes" id="UP000287394"/>
    </source>
</evidence>
<dbReference type="AlphaFoldDB" id="A0A402CQ30"/>
<dbReference type="NCBIfam" id="TIGR04294">
    <property type="entry name" value="pre_pil_HX9DG"/>
    <property type="match status" value="1"/>
</dbReference>
<dbReference type="SUPFAM" id="SSF54523">
    <property type="entry name" value="Pili subunits"/>
    <property type="match status" value="1"/>
</dbReference>
<accession>A0A402CQ30</accession>
<sequence>MKKKLGFTLIELLVVIAIIAILAAILFPVFAKAREKARQISCTSNMKQIGLGLLQYVQDNDETWPTSTYPGNPQKARGWAGKVYPYLKSVGVYKCPDESAAVAISGGVTFYPISYGLNSNLDGQTAGGALAADNSPAKTVLLFECEGQTADLLNPLETNSAGGWGPDRCAGYLDQAGPNIAYSSGPMGNPVPKSDGCGLPPKGYWVSATGRHTDLSNFAMADGHVKTLRGTSVSPGQSAAIETDPQYNDGGGTTHSAGTGVSGFGATFSHI</sequence>
<evidence type="ECO:0000313" key="1">
    <source>
        <dbReference type="EMBL" id="BDI32795.1"/>
    </source>
</evidence>
<dbReference type="InterPro" id="IPR027558">
    <property type="entry name" value="Pre_pil_HX9DG_C"/>
</dbReference>
<dbReference type="InterPro" id="IPR011453">
    <property type="entry name" value="DUF1559"/>
</dbReference>
<proteinExistence type="predicted"/>
<dbReference type="RefSeq" id="WP_119319507.1">
    <property type="nucleotide sequence ID" value="NZ_AP025739.1"/>
</dbReference>
<gene>
    <name evidence="1" type="ORF">CCAX7_48460</name>
</gene>
<dbReference type="Gene3D" id="3.30.700.10">
    <property type="entry name" value="Glycoprotein, Type 4 Pilin"/>
    <property type="match status" value="1"/>
</dbReference>
<reference evidence="1 2" key="1">
    <citation type="journal article" date="2019" name="Int. J. Syst. Evol. Microbiol.">
        <title>Capsulimonas corticalis gen. nov., sp. nov., an aerobic capsulated bacterium, of a novel bacterial order, Capsulimonadales ord. nov., of the class Armatimonadia of the phylum Armatimonadetes.</title>
        <authorList>
            <person name="Li J."/>
            <person name="Kudo C."/>
            <person name="Tonouchi A."/>
        </authorList>
    </citation>
    <scope>NUCLEOTIDE SEQUENCE [LARGE SCALE GENOMIC DNA]</scope>
    <source>
        <strain evidence="1 2">AX-7</strain>
    </source>
</reference>
<organism evidence="1 2">
    <name type="scientific">Capsulimonas corticalis</name>
    <dbReference type="NCBI Taxonomy" id="2219043"/>
    <lineage>
        <taxon>Bacteria</taxon>
        <taxon>Bacillati</taxon>
        <taxon>Armatimonadota</taxon>
        <taxon>Armatimonadia</taxon>
        <taxon>Capsulimonadales</taxon>
        <taxon>Capsulimonadaceae</taxon>
        <taxon>Capsulimonas</taxon>
    </lineage>
</organism>
<dbReference type="InterPro" id="IPR012902">
    <property type="entry name" value="N_methyl_site"/>
</dbReference>